<evidence type="ECO:0000256" key="2">
    <source>
        <dbReference type="ARBA" id="ARBA00022771"/>
    </source>
</evidence>
<evidence type="ECO:0000256" key="7">
    <source>
        <dbReference type="SAM" id="MobiDB-lite"/>
    </source>
</evidence>
<feature type="repeat" description="CHCR" evidence="6">
    <location>
        <begin position="575"/>
        <end position="719"/>
    </location>
</feature>
<dbReference type="GO" id="GO:0008270">
    <property type="term" value="F:zinc ion binding"/>
    <property type="evidence" value="ECO:0007669"/>
    <property type="project" value="UniProtKB-KW"/>
</dbReference>
<dbReference type="Proteomes" id="UP000663879">
    <property type="component" value="Unassembled WGS sequence"/>
</dbReference>
<dbReference type="InterPro" id="IPR015943">
    <property type="entry name" value="WD40/YVTN_repeat-like_dom_sf"/>
</dbReference>
<evidence type="ECO:0000313" key="9">
    <source>
        <dbReference type="EMBL" id="CAF0718867.1"/>
    </source>
</evidence>
<evidence type="ECO:0000256" key="1">
    <source>
        <dbReference type="ARBA" id="ARBA00022448"/>
    </source>
</evidence>
<dbReference type="GO" id="GO:0016236">
    <property type="term" value="P:macroautophagy"/>
    <property type="evidence" value="ECO:0007669"/>
    <property type="project" value="TreeGrafter"/>
</dbReference>
<dbReference type="GO" id="GO:0006623">
    <property type="term" value="P:protein targeting to vacuole"/>
    <property type="evidence" value="ECO:0007669"/>
    <property type="project" value="InterPro"/>
</dbReference>
<feature type="domain" description="RING-type" evidence="8">
    <location>
        <begin position="798"/>
        <end position="840"/>
    </location>
</feature>
<gene>
    <name evidence="9" type="ORF">OXX778_LOCUS1990</name>
</gene>
<evidence type="ECO:0000256" key="6">
    <source>
        <dbReference type="PROSITE-ProRule" id="PRU01006"/>
    </source>
</evidence>
<evidence type="ECO:0000256" key="4">
    <source>
        <dbReference type="ARBA" id="ARBA00022927"/>
    </source>
</evidence>
<dbReference type="AlphaFoldDB" id="A0A813MDX1"/>
<dbReference type="Pfam" id="PF23411">
    <property type="entry name" value="Beta-prop_Vps41"/>
    <property type="match status" value="1"/>
</dbReference>
<proteinExistence type="predicted"/>
<evidence type="ECO:0000256" key="5">
    <source>
        <dbReference type="PROSITE-ProRule" id="PRU00175"/>
    </source>
</evidence>
<keyword evidence="3" id="KW-0862">Zinc</keyword>
<keyword evidence="2 5" id="KW-0863">Zinc-finger</keyword>
<protein>
    <recommendedName>
        <fullName evidence="8">RING-type domain-containing protein</fullName>
    </recommendedName>
</protein>
<reference evidence="9" key="1">
    <citation type="submission" date="2021-02" db="EMBL/GenBank/DDBJ databases">
        <authorList>
            <person name="Nowell W R."/>
        </authorList>
    </citation>
    <scope>NUCLEOTIDE SEQUENCE</scope>
    <source>
        <strain evidence="9">Ploen Becks lab</strain>
    </source>
</reference>
<evidence type="ECO:0000313" key="10">
    <source>
        <dbReference type="Proteomes" id="UP000663879"/>
    </source>
</evidence>
<dbReference type="PANTHER" id="PTHR12616:SF1">
    <property type="entry name" value="VACUOLAR PROTEIN SORTING-ASSOCIATED PROTEIN 41 HOMOLOG"/>
    <property type="match status" value="1"/>
</dbReference>
<dbReference type="GO" id="GO:0009267">
    <property type="term" value="P:cellular response to starvation"/>
    <property type="evidence" value="ECO:0007669"/>
    <property type="project" value="TreeGrafter"/>
</dbReference>
<name>A0A813MDX1_9BILA</name>
<dbReference type="EMBL" id="CAJNOC010000143">
    <property type="protein sequence ID" value="CAF0718867.1"/>
    <property type="molecule type" value="Genomic_DNA"/>
</dbReference>
<dbReference type="InterPro" id="IPR000547">
    <property type="entry name" value="Clathrin_H-chain/VPS_repeat"/>
</dbReference>
<dbReference type="SMART" id="SM00320">
    <property type="entry name" value="WD40"/>
    <property type="match status" value="2"/>
</dbReference>
<dbReference type="InterPro" id="IPR057780">
    <property type="entry name" value="Beta-prop_Vps41"/>
</dbReference>
<dbReference type="InterPro" id="IPR036322">
    <property type="entry name" value="WD40_repeat_dom_sf"/>
</dbReference>
<dbReference type="PROSITE" id="PS50236">
    <property type="entry name" value="CHCR"/>
    <property type="match status" value="1"/>
</dbReference>
<comment type="caution">
    <text evidence="9">The sequence shown here is derived from an EMBL/GenBank/DDBJ whole genome shotgun (WGS) entry which is preliminary data.</text>
</comment>
<dbReference type="Pfam" id="PF23556">
    <property type="entry name" value="TPR_Vps41"/>
    <property type="match status" value="1"/>
</dbReference>
<evidence type="ECO:0000256" key="3">
    <source>
        <dbReference type="ARBA" id="ARBA00022833"/>
    </source>
</evidence>
<dbReference type="Gene3D" id="2.130.10.10">
    <property type="entry name" value="YVTN repeat-like/Quinoprotein amine dehydrogenase"/>
    <property type="match status" value="1"/>
</dbReference>
<dbReference type="SMART" id="SM00299">
    <property type="entry name" value="CLH"/>
    <property type="match status" value="1"/>
</dbReference>
<dbReference type="InterPro" id="IPR045111">
    <property type="entry name" value="Vps41/Vps8"/>
</dbReference>
<dbReference type="InterPro" id="IPR001680">
    <property type="entry name" value="WD40_rpt"/>
</dbReference>
<keyword evidence="2 5" id="KW-0479">Metal-binding</keyword>
<dbReference type="SUPFAM" id="SSF50978">
    <property type="entry name" value="WD40 repeat-like"/>
    <property type="match status" value="1"/>
</dbReference>
<dbReference type="GO" id="GO:0034058">
    <property type="term" value="P:endosomal vesicle fusion"/>
    <property type="evidence" value="ECO:0007669"/>
    <property type="project" value="TreeGrafter"/>
</dbReference>
<keyword evidence="4" id="KW-0653">Protein transport</keyword>
<dbReference type="SUPFAM" id="SSF57850">
    <property type="entry name" value="RING/U-box"/>
    <property type="match status" value="1"/>
</dbReference>
<dbReference type="PANTHER" id="PTHR12616">
    <property type="entry name" value="VACUOLAR PROTEIN SORTING VPS41"/>
    <property type="match status" value="1"/>
</dbReference>
<dbReference type="Gene3D" id="1.25.40.10">
    <property type="entry name" value="Tetratricopeptide repeat domain"/>
    <property type="match status" value="1"/>
</dbReference>
<feature type="compositionally biased region" description="Basic and acidic residues" evidence="7">
    <location>
        <begin position="1"/>
        <end position="16"/>
    </location>
</feature>
<keyword evidence="10" id="KW-1185">Reference proteome</keyword>
<dbReference type="GO" id="GO:0005770">
    <property type="term" value="C:late endosome"/>
    <property type="evidence" value="ECO:0007669"/>
    <property type="project" value="TreeGrafter"/>
</dbReference>
<feature type="compositionally biased region" description="Acidic residues" evidence="7">
    <location>
        <begin position="17"/>
        <end position="32"/>
    </location>
</feature>
<sequence length="854" mass="99019">MSKQDEDVDKKVIKEVDGEEYEDEEEESDYAEAEPVLAYSRMRNDVTTILQNDSVSCIKADHKILVIGTHWGRVHIMDHDGNKIMTKEIHQTTVNDITIDSKEEYVASCSDDGKVSIFGICESTHDQIAEFNRPIKSIELEPNFSQTFSYVTGDTRLVLIERGFMGRKKTHIIHENEGIIRNIKWSYDLIAWSNEKGVKIYSLTDKKIISFITKDHDPKLRDELYRCSLLWLDKDTLVIGWADRFKICKVVRSGVKGTLNYRTHIEIISMVQTDFFTVGLAPFKDDNQFLLLCYEKSEDESKPPEDTRPHIRVILANPDSFEEISFDALTIKDYEKNRPFEYRLDYIIDEGSFFILSPKDLIKAMPRSFDDHLKWLMERFNFEQALDDIKKAPPNSAKIFTYQVVALNYIDYLIAAKEYKEAADWCSKITLTSKNWEEKILIFAKESKLEEIFEKIPSSNPTLSPEIYEKVLNEFLRSKNYTVFKYLIKKWPCDIYDLNCITNAILDAQLKDNGKILLECQAILYEYQKLLDKALVIYINLSDQTVFEFIVKHELYEDAFENVIQLIALNKDKTIQILVDNVEKLSVKRVVEKLSKNKLYLHYYLDAIFEKDPYISRDFHTIQVVLYAEYQRDKLLKFLQTSQYISLTQAQKELQERNLGPEIVYILERTGQIKKALQIVLHAIKDVNQAIEFCKRHNDKDLWEDLIKYSLNKPEYIIGLLNNIGTHVDPVDLINRIPNGVTIKGLRDALVKILSDYRVQISLLEGSKNIMARDCFNLLEKQIKVVRQGGSVSEDQKCLACDEPLIAFNFNLARPLKIFNCKHAFHEDCIQNGGSCSVCSQSRSSSMPLLSSVD</sequence>
<evidence type="ECO:0000259" key="8">
    <source>
        <dbReference type="PROSITE" id="PS50089"/>
    </source>
</evidence>
<dbReference type="OrthoDB" id="244107at2759"/>
<feature type="region of interest" description="Disordered" evidence="7">
    <location>
        <begin position="1"/>
        <end position="32"/>
    </location>
</feature>
<dbReference type="PROSITE" id="PS50089">
    <property type="entry name" value="ZF_RING_2"/>
    <property type="match status" value="1"/>
</dbReference>
<accession>A0A813MDX1</accession>
<dbReference type="GO" id="GO:0030897">
    <property type="term" value="C:HOPS complex"/>
    <property type="evidence" value="ECO:0007669"/>
    <property type="project" value="TreeGrafter"/>
</dbReference>
<organism evidence="9 10">
    <name type="scientific">Brachionus calyciflorus</name>
    <dbReference type="NCBI Taxonomy" id="104777"/>
    <lineage>
        <taxon>Eukaryota</taxon>
        <taxon>Metazoa</taxon>
        <taxon>Spiralia</taxon>
        <taxon>Gnathifera</taxon>
        <taxon>Rotifera</taxon>
        <taxon>Eurotatoria</taxon>
        <taxon>Monogononta</taxon>
        <taxon>Pseudotrocha</taxon>
        <taxon>Ploima</taxon>
        <taxon>Brachionidae</taxon>
        <taxon>Brachionus</taxon>
    </lineage>
</organism>
<dbReference type="InterPro" id="IPR001841">
    <property type="entry name" value="Znf_RING"/>
</dbReference>
<keyword evidence="1" id="KW-0813">Transport</keyword>
<dbReference type="InterPro" id="IPR011990">
    <property type="entry name" value="TPR-like_helical_dom_sf"/>
</dbReference>
<dbReference type="SMART" id="SM00184">
    <property type="entry name" value="RING"/>
    <property type="match status" value="1"/>
</dbReference>